<dbReference type="EMBL" id="JAPCKK010000017">
    <property type="protein sequence ID" value="MDP4098017.1"/>
    <property type="molecule type" value="Genomic_DNA"/>
</dbReference>
<keyword evidence="2" id="KW-0223">Dioxygenase</keyword>
<name>A0ABT9FTE5_9BACL</name>
<dbReference type="PANTHER" id="PTHR36110">
    <property type="entry name" value="RING-CLEAVING DIOXYGENASE MHQE-RELATED"/>
    <property type="match status" value="1"/>
</dbReference>
<dbReference type="SUPFAM" id="SSF54593">
    <property type="entry name" value="Glyoxalase/Bleomycin resistance protein/Dihydroxybiphenyl dioxygenase"/>
    <property type="match status" value="1"/>
</dbReference>
<reference evidence="2 3" key="1">
    <citation type="submission" date="2022-10" db="EMBL/GenBank/DDBJ databases">
        <title>Paenibacillus description and whole genome data of maize root bacterial community.</title>
        <authorList>
            <person name="Marton D."/>
            <person name="Farkas M."/>
            <person name="Cserhati M."/>
        </authorList>
    </citation>
    <scope>NUCLEOTIDE SEQUENCE [LARGE SCALE GENOMIC DNA]</scope>
    <source>
        <strain evidence="2 3">P96</strain>
    </source>
</reference>
<dbReference type="Proteomes" id="UP001241848">
    <property type="component" value="Unassembled WGS sequence"/>
</dbReference>
<evidence type="ECO:0000313" key="3">
    <source>
        <dbReference type="Proteomes" id="UP001241848"/>
    </source>
</evidence>
<dbReference type="RefSeq" id="WP_305755637.1">
    <property type="nucleotide sequence ID" value="NZ_JAPCKK010000017.1"/>
</dbReference>
<evidence type="ECO:0000313" key="2">
    <source>
        <dbReference type="EMBL" id="MDP4098017.1"/>
    </source>
</evidence>
<feature type="domain" description="VOC" evidence="1">
    <location>
        <begin position="156"/>
        <end position="282"/>
    </location>
</feature>
<dbReference type="InterPro" id="IPR004360">
    <property type="entry name" value="Glyas_Fos-R_dOase_dom"/>
</dbReference>
<dbReference type="InterPro" id="IPR029068">
    <property type="entry name" value="Glyas_Bleomycin-R_OHBP_Dase"/>
</dbReference>
<dbReference type="Pfam" id="PF00903">
    <property type="entry name" value="Glyoxalase"/>
    <property type="match status" value="2"/>
</dbReference>
<dbReference type="GO" id="GO:0051213">
    <property type="term" value="F:dioxygenase activity"/>
    <property type="evidence" value="ECO:0007669"/>
    <property type="project" value="UniProtKB-KW"/>
</dbReference>
<protein>
    <submittedName>
        <fullName evidence="2">Ring-cleaving dioxygenase</fullName>
    </submittedName>
</protein>
<evidence type="ECO:0000259" key="1">
    <source>
        <dbReference type="PROSITE" id="PS51819"/>
    </source>
</evidence>
<sequence>MKLLGLHHVSALTAAADKNFAFYTEVLGMRLIKKTVNQDDIRVYHLFYGDEVGTPGTELTFFEIPNAGQNRRGNNSISSLSLRVPNDKALTYWKNRFTEFNVQHEDITEQGGHQILPFEDFEGQRFYLISDEHDQGVRAGNPWSKSPVPAEYGIIGLGPVKLTVPAAEATDLILEKVMGFRKAGSYPSPVAGQPDIVIYEVAEGGNGAQVHLEERTDLPEERLGRGGVHHVAFRVSDEEELRQWVDRIRDLQIGNSGFVDRFYFRSLYFREPNGILFELATDGPGFAADEEPEHLGESLALPPFLEERREYIEANLKPLNTKK</sequence>
<feature type="domain" description="VOC" evidence="1">
    <location>
        <begin position="5"/>
        <end position="131"/>
    </location>
</feature>
<gene>
    <name evidence="2" type="ORF">OIN60_14755</name>
</gene>
<comment type="caution">
    <text evidence="2">The sequence shown here is derived from an EMBL/GenBank/DDBJ whole genome shotgun (WGS) entry which is preliminary data.</text>
</comment>
<keyword evidence="2" id="KW-0560">Oxidoreductase</keyword>
<proteinExistence type="predicted"/>
<dbReference type="PANTHER" id="PTHR36110:SF4">
    <property type="entry name" value="RING-CLEAVING DIOXYGENASE MHQA-RELATED"/>
    <property type="match status" value="1"/>
</dbReference>
<dbReference type="InterPro" id="IPR037523">
    <property type="entry name" value="VOC_core"/>
</dbReference>
<keyword evidence="3" id="KW-1185">Reference proteome</keyword>
<dbReference type="CDD" id="cd08347">
    <property type="entry name" value="PcpA_C_like"/>
    <property type="match status" value="1"/>
</dbReference>
<dbReference type="Gene3D" id="3.10.180.10">
    <property type="entry name" value="2,3-Dihydroxybiphenyl 1,2-Dioxygenase, domain 1"/>
    <property type="match status" value="2"/>
</dbReference>
<dbReference type="InterPro" id="IPR052537">
    <property type="entry name" value="Extradiol_RC_dioxygenase"/>
</dbReference>
<dbReference type="PROSITE" id="PS51819">
    <property type="entry name" value="VOC"/>
    <property type="match status" value="2"/>
</dbReference>
<organism evidence="2 3">
    <name type="scientific">Paenibacillus zeirhizosphaerae</name>
    <dbReference type="NCBI Taxonomy" id="2987519"/>
    <lineage>
        <taxon>Bacteria</taxon>
        <taxon>Bacillati</taxon>
        <taxon>Bacillota</taxon>
        <taxon>Bacilli</taxon>
        <taxon>Bacillales</taxon>
        <taxon>Paenibacillaceae</taxon>
        <taxon>Paenibacillus</taxon>
    </lineage>
</organism>
<accession>A0ABT9FTE5</accession>